<dbReference type="Gene3D" id="2.60.120.40">
    <property type="match status" value="1"/>
</dbReference>
<dbReference type="SMART" id="SM00110">
    <property type="entry name" value="C1Q"/>
    <property type="match status" value="1"/>
</dbReference>
<dbReference type="GO" id="GO:0020037">
    <property type="term" value="F:heme binding"/>
    <property type="evidence" value="ECO:0007669"/>
    <property type="project" value="InterPro"/>
</dbReference>
<evidence type="ECO:0000256" key="7">
    <source>
        <dbReference type="ARBA" id="ARBA00023157"/>
    </source>
</evidence>
<evidence type="ECO:0000259" key="12">
    <source>
        <dbReference type="PROSITE" id="PS50871"/>
    </source>
</evidence>
<dbReference type="SUPFAM" id="SSF48113">
    <property type="entry name" value="Heme-dependent peroxidases"/>
    <property type="match status" value="1"/>
</dbReference>
<dbReference type="GO" id="GO:0046872">
    <property type="term" value="F:metal ion binding"/>
    <property type="evidence" value="ECO:0007669"/>
    <property type="project" value="UniProtKB-KW"/>
</dbReference>
<evidence type="ECO:0000256" key="9">
    <source>
        <dbReference type="PIRSR" id="PIRSR619791-2"/>
    </source>
</evidence>
<sequence length="920" mass="102036">MNLSTFLSVTGLYLLLSWCDGSESPGRPFILEAVEEAKRVVNEAYKYSREESLRRVRREDIRPSDILRLMKQPARDTRNAVRAADTMDIALGLIHQKAHHIHKRSINATDLITEDERQLIERLTGCTSRVLTPSCRTTPLINKYRTATSVCNNKKNPRLGASNTPFARWLPAEYEDGISQPKGWDRNRKYNNFLLPLVREVSNRILSTTDNGVESDNEFSYLVTIFGQWNDHDLTFTPTSPSIRSFSSGLDCDTSCKQSNPCFPIPAPTGDPRLSQDTCIPVFRSAPTCGTGNSAFMFGGQANVREQINSLTAFVDVGQVYGSEDSQARDLRDLTNDGGLLRVNQRFRDPSGNRELLPFSSVEGNMCATRRPITNDTTAEEVPCFVAGDARVDENIGLTSLHTLFLREHNRLARALRQLNPHWSSETLYQEARKILGGYHQVIVYRDYLLHIIGPEAHRRYLGTYSGYNDSVDPSISNVFATAAYRFAHNTIQPLMFRLDENYNDNPQFPSVPLFKAFSTPWRLIFEGGIDPLIRGLVGRPAKLNTQDHMMVDALREKLFKFTSRLALDLGSLNLQRGRDHALPGYNAWRQICGLSTPKTEAQLATVLQNRVLARQLLQLYGSPDNIDIWLGGVAEPFVHGGRVGPLFACLIATQFQKIRDGDRLWWENHGVFTRAQKTSLASVSMARIICDNTGIRDVPSNPFLFSARGSGYTNCDDITPFDLRPWLETGNVQNHIVNDGNEGKNILIFIISADLDTEPIPGPPGPRGPAGERGPAGPQGLKGPPGSPGSSSQQPRSAFSVSLGGSIPSNSKVLRFTRVTYNGQGHYSTQTGKFTCQVPGVYEFEVFCTAIQNVGSIQVKRNGVVVMTAFSSFVDGRINFTGDTVVQLGLGDEVWLEASQGGSGLLSESFFTGHILFSV</sequence>
<evidence type="ECO:0000256" key="8">
    <source>
        <dbReference type="ARBA" id="ARBA00061342"/>
    </source>
</evidence>
<dbReference type="Proteomes" id="UP000823561">
    <property type="component" value="Chromosome 24"/>
</dbReference>
<evidence type="ECO:0000256" key="3">
    <source>
        <dbReference type="ARBA" id="ARBA00022723"/>
    </source>
</evidence>
<feature type="binding site" description="axial binding residue" evidence="9">
    <location>
        <position position="489"/>
    </location>
    <ligand>
        <name>heme b</name>
        <dbReference type="ChEBI" id="CHEBI:60344"/>
    </ligand>
    <ligandPart>
        <name>Fe</name>
        <dbReference type="ChEBI" id="CHEBI:18248"/>
    </ligandPart>
</feature>
<gene>
    <name evidence="13" type="ORF">AALO_G00298860</name>
</gene>
<dbReference type="GO" id="GO:0004601">
    <property type="term" value="F:peroxidase activity"/>
    <property type="evidence" value="ECO:0007669"/>
    <property type="project" value="InterPro"/>
</dbReference>
<evidence type="ECO:0000313" key="14">
    <source>
        <dbReference type="Proteomes" id="UP000823561"/>
    </source>
</evidence>
<protein>
    <recommendedName>
        <fullName evidence="12">C1q domain-containing protein</fullName>
    </recommendedName>
</protein>
<feature type="chain" id="PRO_5043809212" description="C1q domain-containing protein" evidence="11">
    <location>
        <begin position="22"/>
        <end position="920"/>
    </location>
</feature>
<feature type="domain" description="C1q" evidence="12">
    <location>
        <begin position="793"/>
        <end position="920"/>
    </location>
</feature>
<dbReference type="Pfam" id="PF03098">
    <property type="entry name" value="An_peroxidase"/>
    <property type="match status" value="1"/>
</dbReference>
<evidence type="ECO:0000256" key="1">
    <source>
        <dbReference type="ARBA" id="ARBA00001970"/>
    </source>
</evidence>
<evidence type="ECO:0000256" key="2">
    <source>
        <dbReference type="ARBA" id="ARBA00022617"/>
    </source>
</evidence>
<keyword evidence="2 9" id="KW-0349">Heme</keyword>
<keyword evidence="7" id="KW-1015">Disulfide bond</keyword>
<feature type="signal peptide" evidence="11">
    <location>
        <begin position="1"/>
        <end position="21"/>
    </location>
</feature>
<evidence type="ECO:0000256" key="10">
    <source>
        <dbReference type="SAM" id="MobiDB-lite"/>
    </source>
</evidence>
<dbReference type="InterPro" id="IPR001073">
    <property type="entry name" value="C1q_dom"/>
</dbReference>
<dbReference type="GO" id="GO:0005615">
    <property type="term" value="C:extracellular space"/>
    <property type="evidence" value="ECO:0007669"/>
    <property type="project" value="TreeGrafter"/>
</dbReference>
<dbReference type="PANTHER" id="PTHR11475">
    <property type="entry name" value="OXIDASE/PEROXIDASE"/>
    <property type="match status" value="1"/>
</dbReference>
<dbReference type="AlphaFoldDB" id="A0AAV6FE02"/>
<comment type="cofactor">
    <cofactor evidence="1">
        <name>heme b</name>
        <dbReference type="ChEBI" id="CHEBI:60344"/>
    </cofactor>
</comment>
<dbReference type="EMBL" id="JADWDJ010000024">
    <property type="protein sequence ID" value="KAG5260999.1"/>
    <property type="molecule type" value="Genomic_DNA"/>
</dbReference>
<evidence type="ECO:0000256" key="6">
    <source>
        <dbReference type="ARBA" id="ARBA00023004"/>
    </source>
</evidence>
<dbReference type="FunFam" id="1.10.640.10:FF:000001">
    <property type="entry name" value="Peroxidasin homolog"/>
    <property type="match status" value="1"/>
</dbReference>
<dbReference type="PANTHER" id="PTHR11475:SF63">
    <property type="entry name" value="EOSINOPHIL PEROXIDASE"/>
    <property type="match status" value="1"/>
</dbReference>
<dbReference type="PRINTS" id="PR00007">
    <property type="entry name" value="COMPLEMNTC1Q"/>
</dbReference>
<dbReference type="Gene3D" id="1.20.5.320">
    <property type="entry name" value="6-Phosphogluconate Dehydrogenase, domain 3"/>
    <property type="match status" value="1"/>
</dbReference>
<accession>A0AAV6FE02</accession>
<keyword evidence="5" id="KW-0560">Oxidoreductase</keyword>
<dbReference type="PROSITE" id="PS50871">
    <property type="entry name" value="C1Q"/>
    <property type="match status" value="1"/>
</dbReference>
<reference evidence="13" key="1">
    <citation type="submission" date="2020-10" db="EMBL/GenBank/DDBJ databases">
        <title>Chromosome-scale genome assembly of the Allis shad, Alosa alosa.</title>
        <authorList>
            <person name="Margot Z."/>
            <person name="Christophe K."/>
            <person name="Cabau C."/>
            <person name="Louis A."/>
            <person name="Berthelot C."/>
            <person name="Parey E."/>
            <person name="Roest Crollius H."/>
            <person name="Montfort J."/>
            <person name="Robinson-Rechavi M."/>
            <person name="Bucao C."/>
            <person name="Bouchez O."/>
            <person name="Gislard M."/>
            <person name="Lluch J."/>
            <person name="Milhes M."/>
            <person name="Lampietro C."/>
            <person name="Lopez Roques C."/>
            <person name="Donnadieu C."/>
            <person name="Braasch I."/>
            <person name="Desvignes T."/>
            <person name="Postlethwait J."/>
            <person name="Bobe J."/>
            <person name="Guiguen Y."/>
        </authorList>
    </citation>
    <scope>NUCLEOTIDE SEQUENCE</scope>
    <source>
        <strain evidence="13">M-15738</strain>
        <tissue evidence="13">Blood</tissue>
    </source>
</reference>
<evidence type="ECO:0000256" key="11">
    <source>
        <dbReference type="SAM" id="SignalP"/>
    </source>
</evidence>
<feature type="compositionally biased region" description="Low complexity" evidence="10">
    <location>
        <begin position="773"/>
        <end position="798"/>
    </location>
</feature>
<dbReference type="InterPro" id="IPR008983">
    <property type="entry name" value="Tumour_necrosis_fac-like_dom"/>
</dbReference>
<dbReference type="Pfam" id="PF00386">
    <property type="entry name" value="C1q"/>
    <property type="match status" value="1"/>
</dbReference>
<dbReference type="InterPro" id="IPR019791">
    <property type="entry name" value="Haem_peroxidase_animal"/>
</dbReference>
<proteinExistence type="inferred from homology"/>
<dbReference type="Gene3D" id="1.10.640.10">
    <property type="entry name" value="Haem peroxidase domain superfamily, animal type"/>
    <property type="match status" value="1"/>
</dbReference>
<comment type="caution">
    <text evidence="13">The sequence shown here is derived from an EMBL/GenBank/DDBJ whole genome shotgun (WGS) entry which is preliminary data.</text>
</comment>
<dbReference type="SUPFAM" id="SSF49842">
    <property type="entry name" value="TNF-like"/>
    <property type="match status" value="1"/>
</dbReference>
<feature type="region of interest" description="Disordered" evidence="10">
    <location>
        <begin position="759"/>
        <end position="802"/>
    </location>
</feature>
<keyword evidence="3 9" id="KW-0479">Metal-binding</keyword>
<keyword evidence="4 11" id="KW-0732">Signal</keyword>
<dbReference type="PROSITE" id="PS50292">
    <property type="entry name" value="PEROXIDASE_3"/>
    <property type="match status" value="1"/>
</dbReference>
<keyword evidence="6 9" id="KW-0408">Iron</keyword>
<dbReference type="InterPro" id="IPR037120">
    <property type="entry name" value="Haem_peroxidase_sf_animal"/>
</dbReference>
<dbReference type="PRINTS" id="PR00457">
    <property type="entry name" value="ANPEROXIDASE"/>
</dbReference>
<dbReference type="InterPro" id="IPR010255">
    <property type="entry name" value="Haem_peroxidase_sf"/>
</dbReference>
<evidence type="ECO:0000313" key="13">
    <source>
        <dbReference type="EMBL" id="KAG5260999.1"/>
    </source>
</evidence>
<keyword evidence="14" id="KW-1185">Reference proteome</keyword>
<organism evidence="13 14">
    <name type="scientific">Alosa alosa</name>
    <name type="common">allis shad</name>
    <dbReference type="NCBI Taxonomy" id="278164"/>
    <lineage>
        <taxon>Eukaryota</taxon>
        <taxon>Metazoa</taxon>
        <taxon>Chordata</taxon>
        <taxon>Craniata</taxon>
        <taxon>Vertebrata</taxon>
        <taxon>Euteleostomi</taxon>
        <taxon>Actinopterygii</taxon>
        <taxon>Neopterygii</taxon>
        <taxon>Teleostei</taxon>
        <taxon>Clupei</taxon>
        <taxon>Clupeiformes</taxon>
        <taxon>Clupeoidei</taxon>
        <taxon>Clupeidae</taxon>
        <taxon>Alosa</taxon>
    </lineage>
</organism>
<evidence type="ECO:0000256" key="5">
    <source>
        <dbReference type="ARBA" id="ARBA00023002"/>
    </source>
</evidence>
<name>A0AAV6FE02_9TELE</name>
<evidence type="ECO:0000256" key="4">
    <source>
        <dbReference type="ARBA" id="ARBA00022729"/>
    </source>
</evidence>
<comment type="similarity">
    <text evidence="8">Belongs to the peroxidase family. XPO subfamily.</text>
</comment>
<dbReference type="GO" id="GO:0006979">
    <property type="term" value="P:response to oxidative stress"/>
    <property type="evidence" value="ECO:0007669"/>
    <property type="project" value="InterPro"/>
</dbReference>